<comment type="caution">
    <text evidence="2">The sequence shown here is derived from an EMBL/GenBank/DDBJ whole genome shotgun (WGS) entry which is preliminary data.</text>
</comment>
<evidence type="ECO:0000256" key="1">
    <source>
        <dbReference type="SAM" id="Phobius"/>
    </source>
</evidence>
<dbReference type="EMBL" id="BAAAFH010000022">
    <property type="protein sequence ID" value="GAA0876247.1"/>
    <property type="molecule type" value="Genomic_DNA"/>
</dbReference>
<proteinExistence type="predicted"/>
<keyword evidence="1" id="KW-1133">Transmembrane helix</keyword>
<organism evidence="2 3">
    <name type="scientific">Wandonia haliotis</name>
    <dbReference type="NCBI Taxonomy" id="574963"/>
    <lineage>
        <taxon>Bacteria</taxon>
        <taxon>Pseudomonadati</taxon>
        <taxon>Bacteroidota</taxon>
        <taxon>Flavobacteriia</taxon>
        <taxon>Flavobacteriales</taxon>
        <taxon>Crocinitomicaceae</taxon>
        <taxon>Wandonia</taxon>
    </lineage>
</organism>
<evidence type="ECO:0000313" key="3">
    <source>
        <dbReference type="Proteomes" id="UP001501126"/>
    </source>
</evidence>
<sequence length="182" mass="21529">MSKKEGKLLIIRQGTVLPITGVGISYMFLLFYGMLFFIKGSAYVFFTFWPYLLLLCFALMQFSYKDFLLRPEDTEAFYYRYRILGVFRFSVRKKFAGYSYFICRVVRKTFVVKQGMGAGMVINEGVHREKYYAILGKSKKNREMYEICKGEKKELDNIIRERILPLTIPVYLGVKKKGYEYQ</sequence>
<keyword evidence="1" id="KW-0812">Transmembrane</keyword>
<gene>
    <name evidence="2" type="ORF">GCM10009118_26570</name>
</gene>
<feature type="transmembrane region" description="Helical" evidence="1">
    <location>
        <begin position="43"/>
        <end position="62"/>
    </location>
</feature>
<keyword evidence="3" id="KW-1185">Reference proteome</keyword>
<keyword evidence="1" id="KW-0472">Membrane</keyword>
<protein>
    <recommendedName>
        <fullName evidence="4">DUF304 domain-containing protein</fullName>
    </recommendedName>
</protein>
<dbReference type="Proteomes" id="UP001501126">
    <property type="component" value="Unassembled WGS sequence"/>
</dbReference>
<evidence type="ECO:0008006" key="4">
    <source>
        <dbReference type="Google" id="ProtNLM"/>
    </source>
</evidence>
<dbReference type="RefSeq" id="WP_343788679.1">
    <property type="nucleotide sequence ID" value="NZ_BAAAFH010000022.1"/>
</dbReference>
<evidence type="ECO:0000313" key="2">
    <source>
        <dbReference type="EMBL" id="GAA0876247.1"/>
    </source>
</evidence>
<name>A0ABN1MSE8_9FLAO</name>
<reference evidence="2 3" key="1">
    <citation type="journal article" date="2019" name="Int. J. Syst. Evol. Microbiol.">
        <title>The Global Catalogue of Microorganisms (GCM) 10K type strain sequencing project: providing services to taxonomists for standard genome sequencing and annotation.</title>
        <authorList>
            <consortium name="The Broad Institute Genomics Platform"/>
            <consortium name="The Broad Institute Genome Sequencing Center for Infectious Disease"/>
            <person name="Wu L."/>
            <person name="Ma J."/>
        </authorList>
    </citation>
    <scope>NUCLEOTIDE SEQUENCE [LARGE SCALE GENOMIC DNA]</scope>
    <source>
        <strain evidence="2 3">JCM 16083</strain>
    </source>
</reference>
<feature type="transmembrane region" description="Helical" evidence="1">
    <location>
        <begin position="16"/>
        <end position="37"/>
    </location>
</feature>
<accession>A0ABN1MSE8</accession>